<proteinExistence type="predicted"/>
<dbReference type="AlphaFoldDB" id="A0A3R9STY9"/>
<dbReference type="InterPro" id="IPR001584">
    <property type="entry name" value="Integrase_cat-core"/>
</dbReference>
<dbReference type="PANTHER" id="PTHR10948:SF23">
    <property type="entry name" value="TRANSPOSASE INSI FOR INSERTION SEQUENCE ELEMENT IS30A-RELATED"/>
    <property type="match status" value="1"/>
</dbReference>
<evidence type="ECO:0000313" key="3">
    <source>
        <dbReference type="Proteomes" id="UP000277890"/>
    </source>
</evidence>
<dbReference type="NCBIfam" id="NF033563">
    <property type="entry name" value="transpos_IS30"/>
    <property type="match status" value="1"/>
</dbReference>
<dbReference type="InterPro" id="IPR012337">
    <property type="entry name" value="RNaseH-like_sf"/>
</dbReference>
<dbReference type="InterPro" id="IPR053392">
    <property type="entry name" value="Transposase_IS30-like"/>
</dbReference>
<dbReference type="GO" id="GO:0004803">
    <property type="term" value="F:transposase activity"/>
    <property type="evidence" value="ECO:0007669"/>
    <property type="project" value="TreeGrafter"/>
</dbReference>
<accession>A0A3R9STY9</accession>
<dbReference type="Proteomes" id="UP000277890">
    <property type="component" value="Unassembled WGS sequence"/>
</dbReference>
<comment type="caution">
    <text evidence="2">The sequence shown here is derived from an EMBL/GenBank/DDBJ whole genome shotgun (WGS) entry which is preliminary data.</text>
</comment>
<dbReference type="Pfam" id="PF00665">
    <property type="entry name" value="rve"/>
    <property type="match status" value="1"/>
</dbReference>
<dbReference type="GO" id="GO:0032196">
    <property type="term" value="P:transposition"/>
    <property type="evidence" value="ECO:0007669"/>
    <property type="project" value="TreeGrafter"/>
</dbReference>
<name>A0A3R9STY9_STRCR</name>
<dbReference type="GO" id="GO:0005829">
    <property type="term" value="C:cytosol"/>
    <property type="evidence" value="ECO:0007669"/>
    <property type="project" value="TreeGrafter"/>
</dbReference>
<protein>
    <submittedName>
        <fullName evidence="2">Integrase core domain protein</fullName>
    </submittedName>
</protein>
<dbReference type="SUPFAM" id="SSF53098">
    <property type="entry name" value="Ribonuclease H-like"/>
    <property type="match status" value="1"/>
</dbReference>
<sequence length="163" mass="18954">MKDPKKQTSELGSGDWEADTVAGKTGKACLVTLTDRYSRFLKIKKVAVKKSKLVIEAMVQMLEPLPKETVIPDRGKEFTNHQDWTDKLKVEVYFPNPHAPWQRGTNENTNGLLREYFSKGSDLTFIDEHTIQLWEDKLNNRLRKCLNWKTPYEVFYGKIVHLL</sequence>
<dbReference type="InterPro" id="IPR051917">
    <property type="entry name" value="Transposase-Integrase"/>
</dbReference>
<evidence type="ECO:0000313" key="2">
    <source>
        <dbReference type="EMBL" id="RSJ85670.1"/>
    </source>
</evidence>
<organism evidence="2 3">
    <name type="scientific">Streptococcus cristatus</name>
    <dbReference type="NCBI Taxonomy" id="45634"/>
    <lineage>
        <taxon>Bacteria</taxon>
        <taxon>Bacillati</taxon>
        <taxon>Bacillota</taxon>
        <taxon>Bacilli</taxon>
        <taxon>Lactobacillales</taxon>
        <taxon>Streptococcaceae</taxon>
        <taxon>Streptococcus</taxon>
    </lineage>
</organism>
<dbReference type="PROSITE" id="PS50994">
    <property type="entry name" value="INTEGRASE"/>
    <property type="match status" value="1"/>
</dbReference>
<evidence type="ECO:0000259" key="1">
    <source>
        <dbReference type="PROSITE" id="PS50994"/>
    </source>
</evidence>
<dbReference type="InterPro" id="IPR036397">
    <property type="entry name" value="RNaseH_sf"/>
</dbReference>
<reference evidence="2 3" key="1">
    <citation type="submission" date="2018-11" db="EMBL/GenBank/DDBJ databases">
        <title>Species Designations Belie Phenotypic and Genotypic Heterogeneity in Oral Streptococci.</title>
        <authorList>
            <person name="Velsko I."/>
        </authorList>
    </citation>
    <scope>NUCLEOTIDE SEQUENCE [LARGE SCALE GENOMIC DNA]</scope>
    <source>
        <strain evidence="2 3">A54</strain>
    </source>
</reference>
<dbReference type="PANTHER" id="PTHR10948">
    <property type="entry name" value="TRANSPOSASE"/>
    <property type="match status" value="1"/>
</dbReference>
<feature type="domain" description="Integrase catalytic" evidence="1">
    <location>
        <begin position="1"/>
        <end position="159"/>
    </location>
</feature>
<dbReference type="GO" id="GO:0003676">
    <property type="term" value="F:nucleic acid binding"/>
    <property type="evidence" value="ECO:0007669"/>
    <property type="project" value="InterPro"/>
</dbReference>
<dbReference type="RefSeq" id="WP_260471106.1">
    <property type="nucleotide sequence ID" value="NZ_RJPO01000007.1"/>
</dbReference>
<dbReference type="GO" id="GO:0015074">
    <property type="term" value="P:DNA integration"/>
    <property type="evidence" value="ECO:0007669"/>
    <property type="project" value="InterPro"/>
</dbReference>
<gene>
    <name evidence="2" type="ORF">D8794_06120</name>
</gene>
<dbReference type="EMBL" id="RJPQ01000007">
    <property type="protein sequence ID" value="RSJ85670.1"/>
    <property type="molecule type" value="Genomic_DNA"/>
</dbReference>
<dbReference type="Gene3D" id="3.30.420.10">
    <property type="entry name" value="Ribonuclease H-like superfamily/Ribonuclease H"/>
    <property type="match status" value="1"/>
</dbReference>